<dbReference type="PANTHER" id="PTHR34837:SF2">
    <property type="entry name" value="OS05G0595500 PROTEIN"/>
    <property type="match status" value="1"/>
</dbReference>
<name>A0A0K9NYL4_ZOSMR</name>
<dbReference type="STRING" id="29655.A0A0K9NYL4"/>
<feature type="domain" description="PH" evidence="1">
    <location>
        <begin position="107"/>
        <end position="222"/>
    </location>
</feature>
<proteinExistence type="predicted"/>
<gene>
    <name evidence="2" type="ORF">ZOSMA_54G00210</name>
</gene>
<evidence type="ECO:0000313" key="2">
    <source>
        <dbReference type="EMBL" id="KMZ61092.1"/>
    </source>
</evidence>
<dbReference type="EMBL" id="LFYR01001529">
    <property type="protein sequence ID" value="KMZ61092.1"/>
    <property type="molecule type" value="Genomic_DNA"/>
</dbReference>
<organism evidence="2 3">
    <name type="scientific">Zostera marina</name>
    <name type="common">Eelgrass</name>
    <dbReference type="NCBI Taxonomy" id="29655"/>
    <lineage>
        <taxon>Eukaryota</taxon>
        <taxon>Viridiplantae</taxon>
        <taxon>Streptophyta</taxon>
        <taxon>Embryophyta</taxon>
        <taxon>Tracheophyta</taxon>
        <taxon>Spermatophyta</taxon>
        <taxon>Magnoliopsida</taxon>
        <taxon>Liliopsida</taxon>
        <taxon>Zosteraceae</taxon>
        <taxon>Zostera</taxon>
    </lineage>
</organism>
<accession>A0A0K9NYL4</accession>
<dbReference type="OMA" id="GETRYCF"/>
<sequence length="240" mass="27155">MDDGLGNVQVIQNHFETPPTSERANSMSECSPSYYSRWKDGRKLTTASLLKLFSLPRIPWGSSTDGDDKVEMNVAEVESLKTEISEADEREAYLRAQLEHVDEVLKSARLAGYLYTRTRWTELPGEPPIIDDSDVDDWIQRFVVFHGSCIFYYFQSTDLSPQDTTLISDVVEVGSLPSFPQKDLETRFAFYILTSPGLRFECSSLSKPQVDAWLAILQTACKFGQGEETSTDRRNFSVHG</sequence>
<dbReference type="SMART" id="SM00233">
    <property type="entry name" value="PH"/>
    <property type="match status" value="1"/>
</dbReference>
<dbReference type="PROSITE" id="PS50003">
    <property type="entry name" value="PH_DOMAIN"/>
    <property type="match status" value="1"/>
</dbReference>
<evidence type="ECO:0000313" key="3">
    <source>
        <dbReference type="Proteomes" id="UP000036987"/>
    </source>
</evidence>
<evidence type="ECO:0000259" key="1">
    <source>
        <dbReference type="PROSITE" id="PS50003"/>
    </source>
</evidence>
<reference evidence="3" key="1">
    <citation type="journal article" date="2016" name="Nature">
        <title>The genome of the seagrass Zostera marina reveals angiosperm adaptation to the sea.</title>
        <authorList>
            <person name="Olsen J.L."/>
            <person name="Rouze P."/>
            <person name="Verhelst B."/>
            <person name="Lin Y.-C."/>
            <person name="Bayer T."/>
            <person name="Collen J."/>
            <person name="Dattolo E."/>
            <person name="De Paoli E."/>
            <person name="Dittami S."/>
            <person name="Maumus F."/>
            <person name="Michel G."/>
            <person name="Kersting A."/>
            <person name="Lauritano C."/>
            <person name="Lohaus R."/>
            <person name="Toepel M."/>
            <person name="Tonon T."/>
            <person name="Vanneste K."/>
            <person name="Amirebrahimi M."/>
            <person name="Brakel J."/>
            <person name="Bostroem C."/>
            <person name="Chovatia M."/>
            <person name="Grimwood J."/>
            <person name="Jenkins J.W."/>
            <person name="Jueterbock A."/>
            <person name="Mraz A."/>
            <person name="Stam W.T."/>
            <person name="Tice H."/>
            <person name="Bornberg-Bauer E."/>
            <person name="Green P.J."/>
            <person name="Pearson G.A."/>
            <person name="Procaccini G."/>
            <person name="Duarte C.M."/>
            <person name="Schmutz J."/>
            <person name="Reusch T.B.H."/>
            <person name="Van de Peer Y."/>
        </authorList>
    </citation>
    <scope>NUCLEOTIDE SEQUENCE [LARGE SCALE GENOMIC DNA]</scope>
    <source>
        <strain evidence="3">cv. Finnish</strain>
    </source>
</reference>
<dbReference type="OrthoDB" id="1676529at2759"/>
<comment type="caution">
    <text evidence="2">The sequence shown here is derived from an EMBL/GenBank/DDBJ whole genome shotgun (WGS) entry which is preliminary data.</text>
</comment>
<dbReference type="PANTHER" id="PTHR34837">
    <property type="entry name" value="OS05G0595500 PROTEIN"/>
    <property type="match status" value="1"/>
</dbReference>
<keyword evidence="3" id="KW-1185">Reference proteome</keyword>
<dbReference type="Gene3D" id="2.30.29.30">
    <property type="entry name" value="Pleckstrin-homology domain (PH domain)/Phosphotyrosine-binding domain (PTB)"/>
    <property type="match status" value="1"/>
</dbReference>
<protein>
    <recommendedName>
        <fullName evidence="1">PH domain-containing protein</fullName>
    </recommendedName>
</protein>
<dbReference type="InterPro" id="IPR011993">
    <property type="entry name" value="PH-like_dom_sf"/>
</dbReference>
<dbReference type="AlphaFoldDB" id="A0A0K9NYL4"/>
<dbReference type="InterPro" id="IPR001849">
    <property type="entry name" value="PH_domain"/>
</dbReference>
<dbReference type="SUPFAM" id="SSF50729">
    <property type="entry name" value="PH domain-like"/>
    <property type="match status" value="1"/>
</dbReference>
<dbReference type="Proteomes" id="UP000036987">
    <property type="component" value="Unassembled WGS sequence"/>
</dbReference>